<evidence type="ECO:0000313" key="3">
    <source>
        <dbReference type="EMBL" id="MCP8939213.1"/>
    </source>
</evidence>
<evidence type="ECO:0000256" key="2">
    <source>
        <dbReference type="SAM" id="SignalP"/>
    </source>
</evidence>
<feature type="chain" id="PRO_5046467350" evidence="2">
    <location>
        <begin position="32"/>
        <end position="159"/>
    </location>
</feature>
<name>A0ABT1LG26_9HYPH</name>
<protein>
    <submittedName>
        <fullName evidence="3">Uncharacterized protein</fullName>
    </submittedName>
</protein>
<comment type="caution">
    <text evidence="3">The sequence shown here is derived from an EMBL/GenBank/DDBJ whole genome shotgun (WGS) entry which is preliminary data.</text>
</comment>
<dbReference type="EMBL" id="JANCLU010000010">
    <property type="protein sequence ID" value="MCP8939213.1"/>
    <property type="molecule type" value="Genomic_DNA"/>
</dbReference>
<keyword evidence="2" id="KW-0732">Signal</keyword>
<evidence type="ECO:0000256" key="1">
    <source>
        <dbReference type="SAM" id="MobiDB-lite"/>
    </source>
</evidence>
<feature type="region of interest" description="Disordered" evidence="1">
    <location>
        <begin position="127"/>
        <end position="159"/>
    </location>
</feature>
<feature type="signal peptide" evidence="2">
    <location>
        <begin position="1"/>
        <end position="31"/>
    </location>
</feature>
<reference evidence="3 4" key="1">
    <citation type="submission" date="2022-07" db="EMBL/GenBank/DDBJ databases">
        <authorList>
            <person name="Li W.-J."/>
            <person name="Deng Q.-Q."/>
        </authorList>
    </citation>
    <scope>NUCLEOTIDE SEQUENCE [LARGE SCALE GENOMIC DNA]</scope>
    <source>
        <strain evidence="3 4">SYSU M60028</strain>
    </source>
</reference>
<keyword evidence="4" id="KW-1185">Reference proteome</keyword>
<evidence type="ECO:0000313" key="4">
    <source>
        <dbReference type="Proteomes" id="UP001205890"/>
    </source>
</evidence>
<proteinExistence type="predicted"/>
<sequence length="159" mass="16435">MTADLTCARRLALGVALGLGLMAAGTGAASAQTAECDALKTKFEAFANQIKQAQSLAKSKAGPDKACGLFRQLQATQASLVPMLEKDGAWCHVPDQTLQGVKAQAEPIGKAKDNACTAAVKFKQLEQQARKQQEQRGPGLMGGGDSVVGGPVKMPQGAL</sequence>
<dbReference type="Proteomes" id="UP001205890">
    <property type="component" value="Unassembled WGS sequence"/>
</dbReference>
<dbReference type="RefSeq" id="WP_254742270.1">
    <property type="nucleotide sequence ID" value="NZ_JANCLU010000010.1"/>
</dbReference>
<organism evidence="3 4">
    <name type="scientific">Alsobacter ponti</name>
    <dbReference type="NCBI Taxonomy" id="2962936"/>
    <lineage>
        <taxon>Bacteria</taxon>
        <taxon>Pseudomonadati</taxon>
        <taxon>Pseudomonadota</taxon>
        <taxon>Alphaproteobacteria</taxon>
        <taxon>Hyphomicrobiales</taxon>
        <taxon>Alsobacteraceae</taxon>
        <taxon>Alsobacter</taxon>
    </lineage>
</organism>
<accession>A0ABT1LG26</accession>
<gene>
    <name evidence="3" type="ORF">NK718_11855</name>
</gene>